<dbReference type="EMBL" id="JAFIDN010000006">
    <property type="protein sequence ID" value="MBP3192746.1"/>
    <property type="molecule type" value="Genomic_DNA"/>
</dbReference>
<evidence type="ECO:0000313" key="3">
    <source>
        <dbReference type="Proteomes" id="UP000673975"/>
    </source>
</evidence>
<sequence length="182" mass="21333">MPNRGLARLLLFSLFFPALTAVSGCEGEYSEDRMQQEIEQKRSDFQEKTEDKRGSDAYLDAARDMVDRYHEFAEHHPDNPESADYVYRAAMIQTEALGDFDGALESLQQLVDTWPEHERAPFALFLIGYTASQYMHDYDRAEEAYEQFLDKYPDHEMAESIAYEKEHLGRSPFEYDFWDNIE</sequence>
<organism evidence="2 3">
    <name type="scientific">Natronogracilivirga saccharolytica</name>
    <dbReference type="NCBI Taxonomy" id="2812953"/>
    <lineage>
        <taxon>Bacteria</taxon>
        <taxon>Pseudomonadati</taxon>
        <taxon>Balneolota</taxon>
        <taxon>Balneolia</taxon>
        <taxon>Balneolales</taxon>
        <taxon>Cyclonatronaceae</taxon>
        <taxon>Natronogracilivirga</taxon>
    </lineage>
</organism>
<proteinExistence type="predicted"/>
<comment type="caution">
    <text evidence="2">The sequence shown here is derived from an EMBL/GenBank/DDBJ whole genome shotgun (WGS) entry which is preliminary data.</text>
</comment>
<protein>
    <submittedName>
        <fullName evidence="2">Tetratricopeptide repeat protein</fullName>
    </submittedName>
</protein>
<evidence type="ECO:0000313" key="2">
    <source>
        <dbReference type="EMBL" id="MBP3192746.1"/>
    </source>
</evidence>
<dbReference type="InterPro" id="IPR011990">
    <property type="entry name" value="TPR-like_helical_dom_sf"/>
</dbReference>
<dbReference type="Proteomes" id="UP000673975">
    <property type="component" value="Unassembled WGS sequence"/>
</dbReference>
<dbReference type="PROSITE" id="PS51257">
    <property type="entry name" value="PROKAR_LIPOPROTEIN"/>
    <property type="match status" value="1"/>
</dbReference>
<feature type="signal peptide" evidence="1">
    <location>
        <begin position="1"/>
        <end position="20"/>
    </location>
</feature>
<accession>A0A8J7S9V9</accession>
<keyword evidence="3" id="KW-1185">Reference proteome</keyword>
<dbReference type="Gene3D" id="1.25.40.10">
    <property type="entry name" value="Tetratricopeptide repeat domain"/>
    <property type="match status" value="1"/>
</dbReference>
<dbReference type="Pfam" id="PF13174">
    <property type="entry name" value="TPR_6"/>
    <property type="match status" value="2"/>
</dbReference>
<name>A0A8J7S9V9_9BACT</name>
<gene>
    <name evidence="2" type="ORF">NATSA_08730</name>
</gene>
<evidence type="ECO:0000256" key="1">
    <source>
        <dbReference type="SAM" id="SignalP"/>
    </source>
</evidence>
<reference evidence="2" key="1">
    <citation type="submission" date="2021-02" db="EMBL/GenBank/DDBJ databases">
        <title>Natronogracilivirga saccharolytica gen. nov. sp. nov. a new anaerobic, haloalkiliphilic carbohydrate-fermenting bacterium from soda lake and proposing of Cyclonatronumiaceae fam. nov. in the phylum Balneolaeota.</title>
        <authorList>
            <person name="Zhilina T.N."/>
            <person name="Sorokin D.Y."/>
            <person name="Zavarzina D.G."/>
            <person name="Toshchakov S.V."/>
            <person name="Kublanov I.V."/>
        </authorList>
    </citation>
    <scope>NUCLEOTIDE SEQUENCE</scope>
    <source>
        <strain evidence="2">Z-1702</strain>
    </source>
</reference>
<dbReference type="InterPro" id="IPR019734">
    <property type="entry name" value="TPR_rpt"/>
</dbReference>
<keyword evidence="1" id="KW-0732">Signal</keyword>
<dbReference type="AlphaFoldDB" id="A0A8J7S9V9"/>
<feature type="chain" id="PRO_5035161379" evidence="1">
    <location>
        <begin position="21"/>
        <end position="182"/>
    </location>
</feature>
<dbReference type="SUPFAM" id="SSF48452">
    <property type="entry name" value="TPR-like"/>
    <property type="match status" value="1"/>
</dbReference>
<dbReference type="RefSeq" id="WP_210511751.1">
    <property type="nucleotide sequence ID" value="NZ_JAFIDN010000006.1"/>
</dbReference>